<evidence type="ECO:0000256" key="1">
    <source>
        <dbReference type="SAM" id="MobiDB-lite"/>
    </source>
</evidence>
<feature type="compositionally biased region" description="Polar residues" evidence="1">
    <location>
        <begin position="89"/>
        <end position="115"/>
    </location>
</feature>
<organism evidence="2">
    <name type="scientific">Graphocephala atropunctata</name>
    <dbReference type="NCBI Taxonomy" id="36148"/>
    <lineage>
        <taxon>Eukaryota</taxon>
        <taxon>Metazoa</taxon>
        <taxon>Ecdysozoa</taxon>
        <taxon>Arthropoda</taxon>
        <taxon>Hexapoda</taxon>
        <taxon>Insecta</taxon>
        <taxon>Pterygota</taxon>
        <taxon>Neoptera</taxon>
        <taxon>Paraneoptera</taxon>
        <taxon>Hemiptera</taxon>
        <taxon>Auchenorrhyncha</taxon>
        <taxon>Membracoidea</taxon>
        <taxon>Cicadellidae</taxon>
        <taxon>Cicadellinae</taxon>
        <taxon>Cicadellini</taxon>
        <taxon>Graphocephala</taxon>
    </lineage>
</organism>
<feature type="compositionally biased region" description="Polar residues" evidence="1">
    <location>
        <begin position="188"/>
        <end position="207"/>
    </location>
</feature>
<evidence type="ECO:0000313" key="2">
    <source>
        <dbReference type="EMBL" id="JAT12639.1"/>
    </source>
</evidence>
<dbReference type="EMBL" id="GEBQ01027338">
    <property type="protein sequence ID" value="JAT12639.1"/>
    <property type="molecule type" value="Transcribed_RNA"/>
</dbReference>
<name>A0A1B6KMF3_9HEMI</name>
<dbReference type="AlphaFoldDB" id="A0A1B6KMF3"/>
<feature type="region of interest" description="Disordered" evidence="1">
    <location>
        <begin position="330"/>
        <end position="351"/>
    </location>
</feature>
<proteinExistence type="predicted"/>
<protein>
    <submittedName>
        <fullName evidence="2">Uncharacterized protein</fullName>
    </submittedName>
</protein>
<feature type="non-terminal residue" evidence="2">
    <location>
        <position position="1"/>
    </location>
</feature>
<feature type="region of interest" description="Disordered" evidence="1">
    <location>
        <begin position="78"/>
        <end position="123"/>
    </location>
</feature>
<reference evidence="2" key="1">
    <citation type="submission" date="2015-11" db="EMBL/GenBank/DDBJ databases">
        <title>De novo transcriptome assembly of four potential Pierce s Disease insect vectors from Arizona vineyards.</title>
        <authorList>
            <person name="Tassone E.E."/>
        </authorList>
    </citation>
    <scope>NUCLEOTIDE SEQUENCE</scope>
</reference>
<feature type="non-terminal residue" evidence="2">
    <location>
        <position position="384"/>
    </location>
</feature>
<gene>
    <name evidence="2" type="ORF">g.55117</name>
</gene>
<sequence>NLDFWRQEHSRAQQEDSNRFSKVRYNDTGSLEEVSVDNSVDYYVEDEIMVHLEEDKESMRQQYRRLWQLRATLEEDEVNKKLSGKESVPTPSSTDQSPETEVPCSHTTSFESNTEPLLEETRFPPHLLQLPSYETRRQNYRNILNWRLRKMEARNARRYGMGAVGRQTSLEDTSFDSMDTVDTEESSTDASRLDQATTSFESNTDNADSPVEQQVHRLQQLRADSGYRSLENPVPNSLKLLYPHQHVISSDGDPPHTPYPSHPPYPPHCIPSLGESFEDVSEAEEAILDNFEIEGFSIQRRTCVESEIDEGVAGLRSPPYHLYENTMWDDRKKHGGQTTSKKRRDFGGFEEHARDYSVDEKSDQLFREFSRCDVESKRHHRLTA</sequence>
<feature type="region of interest" description="Disordered" evidence="1">
    <location>
        <begin position="170"/>
        <end position="213"/>
    </location>
</feature>
<accession>A0A1B6KMF3</accession>